<evidence type="ECO:0000256" key="1">
    <source>
        <dbReference type="SAM" id="MobiDB-lite"/>
    </source>
</evidence>
<accession>A0A2B7X484</accession>
<evidence type="ECO:0000313" key="2">
    <source>
        <dbReference type="EMBL" id="PGH03567.1"/>
    </source>
</evidence>
<dbReference type="InterPro" id="IPR036047">
    <property type="entry name" value="F-box-like_dom_sf"/>
</dbReference>
<feature type="region of interest" description="Disordered" evidence="1">
    <location>
        <begin position="602"/>
        <end position="747"/>
    </location>
</feature>
<dbReference type="Proteomes" id="UP000224080">
    <property type="component" value="Unassembled WGS sequence"/>
</dbReference>
<sequence length="803" mass="88900">MFAAAGGDLAHSRQRPGLLTLPLNIIAMLLANLDDVADLARLCRTCRVLNYMALPQLYKDLTLTSYDKIRYRDDFVEGCGSASPFSMALNAVVTRKVGGLVRSLTLRGEWRENELEEHARVGRVPDSSMMLNIVVRAAVDKMPGLESVSWELNTKMLETVYQGLAQLPKLKSLTIRFPSSRHPRPTCIIPAMPHLRALKITDIDPLCYPDDISTLLHQSKKLRELSLHWSPRMREAQEASVHLSDYFRKCIAAKSPLKLRKIAFHNLYALHREEITSGLDHSMLEEITVLVAPTSGSDTLSFVEYSWPPPAFDLNLKSMRMDRMDKRFCDYCSYLKGLERLYLVNGIRSPGDYINSPRNSSQSSSILTPVSSSVGRRGSGSANGGTPSSMAHIINFRPDSPQTGSNFPPHLRDPFIQEITSGLGSSLRHLLLPSRWTVTPQLIARLVRACPQLEQLALATEMSSMETLSLLLPFLRKLVALRLLIPTPYSASDSNGACDINERQTPEINPRTIAEVVDMDDRIHNEAMGVTLADMEVFGTLKIIGLGWKAWELGELYTIPASEATQAIHLIDEHAIALKYHYAVDAFSNKQQLGVKISPPEDVVQHQQASNIYPPAPPPSSPLGKRKRLSDSDNPSSGNNDNNPKRTLNPHTNINPNQNMLSSPSTPIISSATTLNSQFPTTPSRASSVSTIATTAATPPTDSHAQTQLQGYGSNPPPPPIATNGSQTHLPLQQPAPPSQSNHTYTFTSKDNTVSHTALEDVVNCINKGQIRTGDVLYRRRVKRVGWDVLKHWEIWGLDVQEI</sequence>
<dbReference type="EMBL" id="PDNC01000047">
    <property type="protein sequence ID" value="PGH03567.1"/>
    <property type="molecule type" value="Genomic_DNA"/>
</dbReference>
<feature type="compositionally biased region" description="Low complexity" evidence="1">
    <location>
        <begin position="662"/>
        <end position="674"/>
    </location>
</feature>
<dbReference type="SUPFAM" id="SSF52047">
    <property type="entry name" value="RNI-like"/>
    <property type="match status" value="1"/>
</dbReference>
<dbReference type="Gene3D" id="3.80.10.10">
    <property type="entry name" value="Ribonuclease Inhibitor"/>
    <property type="match status" value="1"/>
</dbReference>
<feature type="compositionally biased region" description="Low complexity" evidence="1">
    <location>
        <begin position="360"/>
        <end position="376"/>
    </location>
</feature>
<feature type="region of interest" description="Disordered" evidence="1">
    <location>
        <begin position="354"/>
        <end position="389"/>
    </location>
</feature>
<protein>
    <recommendedName>
        <fullName evidence="4">F-box domain-containing protein</fullName>
    </recommendedName>
</protein>
<dbReference type="InterPro" id="IPR032675">
    <property type="entry name" value="LRR_dom_sf"/>
</dbReference>
<dbReference type="CDD" id="cd09917">
    <property type="entry name" value="F-box_SF"/>
    <property type="match status" value="1"/>
</dbReference>
<proteinExistence type="predicted"/>
<dbReference type="SUPFAM" id="SSF81383">
    <property type="entry name" value="F-box domain"/>
    <property type="match status" value="1"/>
</dbReference>
<organism evidence="2 3">
    <name type="scientific">Blastomyces parvus</name>
    <dbReference type="NCBI Taxonomy" id="2060905"/>
    <lineage>
        <taxon>Eukaryota</taxon>
        <taxon>Fungi</taxon>
        <taxon>Dikarya</taxon>
        <taxon>Ascomycota</taxon>
        <taxon>Pezizomycotina</taxon>
        <taxon>Eurotiomycetes</taxon>
        <taxon>Eurotiomycetidae</taxon>
        <taxon>Onygenales</taxon>
        <taxon>Ajellomycetaceae</taxon>
        <taxon>Blastomyces</taxon>
    </lineage>
</organism>
<dbReference type="STRING" id="2060905.A0A2B7X484"/>
<reference evidence="2 3" key="1">
    <citation type="submission" date="2017-10" db="EMBL/GenBank/DDBJ databases">
        <title>Comparative genomics in systemic dimorphic fungi from Ajellomycetaceae.</title>
        <authorList>
            <person name="Munoz J.F."/>
            <person name="Mcewen J.G."/>
            <person name="Clay O.K."/>
            <person name="Cuomo C.A."/>
        </authorList>
    </citation>
    <scope>NUCLEOTIDE SEQUENCE [LARGE SCALE GENOMIC DNA]</scope>
    <source>
        <strain evidence="2 3">UAMH130</strain>
    </source>
</reference>
<name>A0A2B7X484_9EURO</name>
<feature type="compositionally biased region" description="Polar residues" evidence="1">
    <location>
        <begin position="645"/>
        <end position="661"/>
    </location>
</feature>
<dbReference type="AlphaFoldDB" id="A0A2B7X484"/>
<evidence type="ECO:0000313" key="3">
    <source>
        <dbReference type="Proteomes" id="UP000224080"/>
    </source>
</evidence>
<dbReference type="OrthoDB" id="5311681at2759"/>
<feature type="compositionally biased region" description="Low complexity" evidence="1">
    <location>
        <begin position="632"/>
        <end position="642"/>
    </location>
</feature>
<gene>
    <name evidence="2" type="ORF">GX51_03993</name>
</gene>
<keyword evidence="3" id="KW-1185">Reference proteome</keyword>
<feature type="compositionally biased region" description="Low complexity" evidence="1">
    <location>
        <begin position="684"/>
        <end position="705"/>
    </location>
</feature>
<evidence type="ECO:0008006" key="4">
    <source>
        <dbReference type="Google" id="ProtNLM"/>
    </source>
</evidence>
<comment type="caution">
    <text evidence="2">The sequence shown here is derived from an EMBL/GenBank/DDBJ whole genome shotgun (WGS) entry which is preliminary data.</text>
</comment>